<dbReference type="AlphaFoldDB" id="A0A5C5ZT10"/>
<evidence type="ECO:0000313" key="1">
    <source>
        <dbReference type="EMBL" id="TWT89921.1"/>
    </source>
</evidence>
<dbReference type="EMBL" id="SJPQ01000001">
    <property type="protein sequence ID" value="TWT89921.1"/>
    <property type="molecule type" value="Genomic_DNA"/>
</dbReference>
<accession>A0A5C5ZT10</accession>
<dbReference type="Proteomes" id="UP000315440">
    <property type="component" value="Unassembled WGS sequence"/>
</dbReference>
<evidence type="ECO:0000313" key="2">
    <source>
        <dbReference type="Proteomes" id="UP000315440"/>
    </source>
</evidence>
<gene>
    <name evidence="1" type="ORF">Mal64_03030</name>
</gene>
<evidence type="ECO:0008006" key="3">
    <source>
        <dbReference type="Google" id="ProtNLM"/>
    </source>
</evidence>
<protein>
    <recommendedName>
        <fullName evidence="3">Type 4 fimbrial biogenesis protein PilX N-terminal domain-containing protein</fullName>
    </recommendedName>
</protein>
<keyword evidence="2" id="KW-1185">Reference proteome</keyword>
<reference evidence="1 2" key="1">
    <citation type="submission" date="2019-02" db="EMBL/GenBank/DDBJ databases">
        <title>Deep-cultivation of Planctomycetes and their phenomic and genomic characterization uncovers novel biology.</title>
        <authorList>
            <person name="Wiegand S."/>
            <person name="Jogler M."/>
            <person name="Boedeker C."/>
            <person name="Pinto D."/>
            <person name="Vollmers J."/>
            <person name="Rivas-Marin E."/>
            <person name="Kohn T."/>
            <person name="Peeters S.H."/>
            <person name="Heuer A."/>
            <person name="Rast P."/>
            <person name="Oberbeckmann S."/>
            <person name="Bunk B."/>
            <person name="Jeske O."/>
            <person name="Meyerdierks A."/>
            <person name="Storesund J.E."/>
            <person name="Kallscheuer N."/>
            <person name="Luecker S."/>
            <person name="Lage O.M."/>
            <person name="Pohl T."/>
            <person name="Merkel B.J."/>
            <person name="Hornburger P."/>
            <person name="Mueller R.-W."/>
            <person name="Bruemmer F."/>
            <person name="Labrenz M."/>
            <person name="Spormann A.M."/>
            <person name="Op Den Camp H."/>
            <person name="Overmann J."/>
            <person name="Amann R."/>
            <person name="Jetten M.S.M."/>
            <person name="Mascher T."/>
            <person name="Medema M.H."/>
            <person name="Devos D.P."/>
            <person name="Kaster A.-K."/>
            <person name="Ovreas L."/>
            <person name="Rohde M."/>
            <person name="Galperin M.Y."/>
            <person name="Jogler C."/>
        </authorList>
    </citation>
    <scope>NUCLEOTIDE SEQUENCE [LARGE SCALE GENOMIC DNA]</scope>
    <source>
        <strain evidence="1 2">Mal64</strain>
    </source>
</reference>
<comment type="caution">
    <text evidence="1">The sequence shown here is derived from an EMBL/GenBank/DDBJ whole genome shotgun (WGS) entry which is preliminary data.</text>
</comment>
<organism evidence="1 2">
    <name type="scientific">Pseudobythopirellula maris</name>
    <dbReference type="NCBI Taxonomy" id="2527991"/>
    <lineage>
        <taxon>Bacteria</taxon>
        <taxon>Pseudomonadati</taxon>
        <taxon>Planctomycetota</taxon>
        <taxon>Planctomycetia</taxon>
        <taxon>Pirellulales</taxon>
        <taxon>Lacipirellulaceae</taxon>
        <taxon>Pseudobythopirellula</taxon>
    </lineage>
</organism>
<proteinExistence type="predicted"/>
<name>A0A5C5ZT10_9BACT</name>
<sequence>MVNRTRKNRSTPERRGATLLIALFVLATVSSLVVNILSTQTIEWSAVRNTLAHEQALYMASAGVHRAAAELEANSAWVGTVDVSAFGFSYSVTAVDNGLGGVSVTSTGTVSATSRALEATIEL</sequence>